<evidence type="ECO:0000313" key="6">
    <source>
        <dbReference type="EnsemblMetazoa" id="CapteP38641"/>
    </source>
</evidence>
<dbReference type="PANTHER" id="PTHR48071">
    <property type="entry name" value="SRCR DOMAIN-CONTAINING PROTEIN"/>
    <property type="match status" value="1"/>
</dbReference>
<protein>
    <recommendedName>
        <fullName evidence="4">SRCR domain-containing protein</fullName>
    </recommendedName>
</protein>
<dbReference type="Gene3D" id="3.10.250.10">
    <property type="entry name" value="SRCR-like domain"/>
    <property type="match status" value="1"/>
</dbReference>
<gene>
    <name evidence="5" type="ORF">CAPTEDRAFT_38641</name>
</gene>
<dbReference type="EMBL" id="KB309003">
    <property type="protein sequence ID" value="ELT95803.1"/>
    <property type="molecule type" value="Genomic_DNA"/>
</dbReference>
<dbReference type="FunFam" id="3.10.250.10:FF:000011">
    <property type="entry name" value="Scavenger receptor class A member 5"/>
    <property type="match status" value="1"/>
</dbReference>
<name>R7TPL9_CAPTE</name>
<dbReference type="OrthoDB" id="10066015at2759"/>
<dbReference type="SUPFAM" id="SSF56487">
    <property type="entry name" value="SRCR-like"/>
    <property type="match status" value="1"/>
</dbReference>
<accession>R7TPL9</accession>
<comment type="caution">
    <text evidence="3">Lacks conserved residue(s) required for the propagation of feature annotation.</text>
</comment>
<evidence type="ECO:0000259" key="4">
    <source>
        <dbReference type="PROSITE" id="PS50287"/>
    </source>
</evidence>
<evidence type="ECO:0000256" key="3">
    <source>
        <dbReference type="PROSITE-ProRule" id="PRU00196"/>
    </source>
</evidence>
<dbReference type="EnsemblMetazoa" id="CapteT38641">
    <property type="protein sequence ID" value="CapteP38641"/>
    <property type="gene ID" value="CapteG38641"/>
</dbReference>
<feature type="non-terminal residue" evidence="5">
    <location>
        <position position="1"/>
    </location>
</feature>
<evidence type="ECO:0000256" key="1">
    <source>
        <dbReference type="ARBA" id="ARBA00023157"/>
    </source>
</evidence>
<dbReference type="OMA" id="FRINSMI"/>
<proteinExistence type="predicted"/>
<feature type="non-terminal residue" evidence="5">
    <location>
        <position position="102"/>
    </location>
</feature>
<feature type="disulfide bond" evidence="3">
    <location>
        <begin position="72"/>
        <end position="82"/>
    </location>
</feature>
<dbReference type="HOGENOM" id="CLU_002555_6_1_1"/>
<dbReference type="InterPro" id="IPR001190">
    <property type="entry name" value="SRCR"/>
</dbReference>
<dbReference type="Pfam" id="PF00530">
    <property type="entry name" value="SRCR"/>
    <property type="match status" value="1"/>
</dbReference>
<evidence type="ECO:0000256" key="2">
    <source>
        <dbReference type="ARBA" id="ARBA00023180"/>
    </source>
</evidence>
<evidence type="ECO:0000313" key="5">
    <source>
        <dbReference type="EMBL" id="ELT95803.1"/>
    </source>
</evidence>
<evidence type="ECO:0000313" key="7">
    <source>
        <dbReference type="Proteomes" id="UP000014760"/>
    </source>
</evidence>
<dbReference type="AlphaFoldDB" id="R7TPL9"/>
<keyword evidence="2" id="KW-0325">Glycoprotein</keyword>
<dbReference type="PROSITE" id="PS50287">
    <property type="entry name" value="SRCR_2"/>
    <property type="match status" value="1"/>
</dbReference>
<sequence length="102" mass="10945">IRLANGFESCKGRCGTVEVFHDGAWGTVCDDSFGVEEATVVCKALGFEYGTYQNEAYFGEGSGEILMDSIDCDGSEESLTECSHNGWGQHDCSHSEDAGVEC</sequence>
<dbReference type="SMART" id="SM00202">
    <property type="entry name" value="SR"/>
    <property type="match status" value="1"/>
</dbReference>
<dbReference type="Proteomes" id="UP000014760">
    <property type="component" value="Unassembled WGS sequence"/>
</dbReference>
<reference evidence="5 7" key="2">
    <citation type="journal article" date="2013" name="Nature">
        <title>Insights into bilaterian evolution from three spiralian genomes.</title>
        <authorList>
            <person name="Simakov O."/>
            <person name="Marletaz F."/>
            <person name="Cho S.J."/>
            <person name="Edsinger-Gonzales E."/>
            <person name="Havlak P."/>
            <person name="Hellsten U."/>
            <person name="Kuo D.H."/>
            <person name="Larsson T."/>
            <person name="Lv J."/>
            <person name="Arendt D."/>
            <person name="Savage R."/>
            <person name="Osoegawa K."/>
            <person name="de Jong P."/>
            <person name="Grimwood J."/>
            <person name="Chapman J.A."/>
            <person name="Shapiro H."/>
            <person name="Aerts A."/>
            <person name="Otillar R.P."/>
            <person name="Terry A.Y."/>
            <person name="Boore J.L."/>
            <person name="Grigoriev I.V."/>
            <person name="Lindberg D.R."/>
            <person name="Seaver E.C."/>
            <person name="Weisblat D.A."/>
            <person name="Putnam N.H."/>
            <person name="Rokhsar D.S."/>
        </authorList>
    </citation>
    <scope>NUCLEOTIDE SEQUENCE</scope>
    <source>
        <strain evidence="5 7">I ESC-2004</strain>
    </source>
</reference>
<dbReference type="InterPro" id="IPR036772">
    <property type="entry name" value="SRCR-like_dom_sf"/>
</dbReference>
<feature type="domain" description="SRCR" evidence="4">
    <location>
        <begin position="1"/>
        <end position="102"/>
    </location>
</feature>
<dbReference type="PANTHER" id="PTHR48071:SF18">
    <property type="entry name" value="DELETED IN MALIGNANT BRAIN TUMORS 1 PROTEIN-RELATED"/>
    <property type="match status" value="1"/>
</dbReference>
<organism evidence="5">
    <name type="scientific">Capitella teleta</name>
    <name type="common">Polychaete worm</name>
    <dbReference type="NCBI Taxonomy" id="283909"/>
    <lineage>
        <taxon>Eukaryota</taxon>
        <taxon>Metazoa</taxon>
        <taxon>Spiralia</taxon>
        <taxon>Lophotrochozoa</taxon>
        <taxon>Annelida</taxon>
        <taxon>Polychaeta</taxon>
        <taxon>Sedentaria</taxon>
        <taxon>Scolecida</taxon>
        <taxon>Capitellidae</taxon>
        <taxon>Capitella</taxon>
    </lineage>
</organism>
<keyword evidence="7" id="KW-1185">Reference proteome</keyword>
<dbReference type="EMBL" id="AMQN01011650">
    <property type="status" value="NOT_ANNOTATED_CDS"/>
    <property type="molecule type" value="Genomic_DNA"/>
</dbReference>
<reference evidence="6" key="3">
    <citation type="submission" date="2015-06" db="UniProtKB">
        <authorList>
            <consortium name="EnsemblMetazoa"/>
        </authorList>
    </citation>
    <scope>IDENTIFICATION</scope>
</reference>
<keyword evidence="1 3" id="KW-1015">Disulfide bond</keyword>
<dbReference type="PRINTS" id="PR00258">
    <property type="entry name" value="SPERACTRCPTR"/>
</dbReference>
<dbReference type="GO" id="GO:0016020">
    <property type="term" value="C:membrane"/>
    <property type="evidence" value="ECO:0007669"/>
    <property type="project" value="InterPro"/>
</dbReference>
<reference evidence="7" key="1">
    <citation type="submission" date="2012-12" db="EMBL/GenBank/DDBJ databases">
        <authorList>
            <person name="Hellsten U."/>
            <person name="Grimwood J."/>
            <person name="Chapman J.A."/>
            <person name="Shapiro H."/>
            <person name="Aerts A."/>
            <person name="Otillar R.P."/>
            <person name="Terry A.Y."/>
            <person name="Boore J.L."/>
            <person name="Simakov O."/>
            <person name="Marletaz F."/>
            <person name="Cho S.-J."/>
            <person name="Edsinger-Gonzales E."/>
            <person name="Havlak P."/>
            <person name="Kuo D.-H."/>
            <person name="Larsson T."/>
            <person name="Lv J."/>
            <person name="Arendt D."/>
            <person name="Savage R."/>
            <person name="Osoegawa K."/>
            <person name="de Jong P."/>
            <person name="Lindberg D.R."/>
            <person name="Seaver E.C."/>
            <person name="Weisblat D.A."/>
            <person name="Putnam N.H."/>
            <person name="Grigoriev I.V."/>
            <person name="Rokhsar D.S."/>
        </authorList>
    </citation>
    <scope>NUCLEOTIDE SEQUENCE</scope>
    <source>
        <strain evidence="7">I ESC-2004</strain>
    </source>
</reference>